<dbReference type="Proteomes" id="UP000244893">
    <property type="component" value="Unassembled WGS sequence"/>
</dbReference>
<dbReference type="RefSeq" id="WP_116756277.1">
    <property type="nucleotide sequence ID" value="NZ_JBHUEX010000001.1"/>
</dbReference>
<dbReference type="PROSITE" id="PS51257">
    <property type="entry name" value="PROKAR_LIPOPROTEIN"/>
    <property type="match status" value="1"/>
</dbReference>
<name>A0A2V1HMB8_9MICO</name>
<organism evidence="2 3">
    <name type="scientific">Amnibacterium flavum</name>
    <dbReference type="NCBI Taxonomy" id="2173173"/>
    <lineage>
        <taxon>Bacteria</taxon>
        <taxon>Bacillati</taxon>
        <taxon>Actinomycetota</taxon>
        <taxon>Actinomycetes</taxon>
        <taxon>Micrococcales</taxon>
        <taxon>Microbacteriaceae</taxon>
        <taxon>Amnibacterium</taxon>
    </lineage>
</organism>
<comment type="caution">
    <text evidence="2">The sequence shown here is derived from an EMBL/GenBank/DDBJ whole genome shotgun (WGS) entry which is preliminary data.</text>
</comment>
<proteinExistence type="predicted"/>
<feature type="chain" id="PRO_5015928485" description="Secreted protein" evidence="1">
    <location>
        <begin position="25"/>
        <end position="152"/>
    </location>
</feature>
<evidence type="ECO:0000313" key="3">
    <source>
        <dbReference type="Proteomes" id="UP000244893"/>
    </source>
</evidence>
<dbReference type="AlphaFoldDB" id="A0A2V1HMB8"/>
<dbReference type="EMBL" id="QEOP01000002">
    <property type="protein sequence ID" value="PVZ93763.1"/>
    <property type="molecule type" value="Genomic_DNA"/>
</dbReference>
<gene>
    <name evidence="2" type="ORF">DDQ50_08180</name>
</gene>
<reference evidence="2 3" key="1">
    <citation type="submission" date="2018-05" db="EMBL/GenBank/DDBJ databases">
        <title>Amnibacterium sp. M8JJ-5, whole genome shotgun sequence.</title>
        <authorList>
            <person name="Tuo L."/>
        </authorList>
    </citation>
    <scope>NUCLEOTIDE SEQUENCE [LARGE SCALE GENOMIC DNA]</scope>
    <source>
        <strain evidence="2 3">M8JJ-5</strain>
    </source>
</reference>
<accession>A0A2V1HMB8</accession>
<evidence type="ECO:0000256" key="1">
    <source>
        <dbReference type="SAM" id="SignalP"/>
    </source>
</evidence>
<sequence>MAPRSFRFLAAAALSIALLTSVSACSGNPLENIVGGAVDKAIEEAVGGDVDISTDGQISEGFPDSIPLVEGTVVGGAAGGGAGWTVIIQPGSADAYNDAKAALEGAGFTADVSNADGNSAFGSFSGTEYNVQLTFATDTDGVVTAVYVVTSV</sequence>
<keyword evidence="1" id="KW-0732">Signal</keyword>
<keyword evidence="3" id="KW-1185">Reference proteome</keyword>
<feature type="signal peptide" evidence="1">
    <location>
        <begin position="1"/>
        <end position="24"/>
    </location>
</feature>
<dbReference type="OrthoDB" id="5123533at2"/>
<evidence type="ECO:0000313" key="2">
    <source>
        <dbReference type="EMBL" id="PVZ93763.1"/>
    </source>
</evidence>
<evidence type="ECO:0008006" key="4">
    <source>
        <dbReference type="Google" id="ProtNLM"/>
    </source>
</evidence>
<protein>
    <recommendedName>
        <fullName evidence="4">Secreted protein</fullName>
    </recommendedName>
</protein>